<dbReference type="Proteomes" id="UP000094469">
    <property type="component" value="Unassembled WGS sequence"/>
</dbReference>
<proteinExistence type="predicted"/>
<evidence type="ECO:0000313" key="1">
    <source>
        <dbReference type="EMBL" id="OEG22935.1"/>
    </source>
</evidence>
<sequence>MTVKDHRTIWKEKNDLELMVLIQEFIEFEGITSVRDYQNAKKEFPNKVPSLWFINERFGSWENLQNRLGNKTYDRYRWAKYSDDQLFEILQSFIVKNNIRSQRMYEKKRKGKNLPSLSTVNKRQIDISQLFDKRVGSKRFVTDFELLTSLKNEIVRLNLEESLSMTEFRKRHDRDALPSIDTIMRRTNKNWEELLTEIGYDYRPIKTSRLLQNLEN</sequence>
<gene>
    <name evidence="1" type="ORF">BCR24_14520</name>
</gene>
<evidence type="ECO:0000313" key="2">
    <source>
        <dbReference type="Proteomes" id="UP000094469"/>
    </source>
</evidence>
<comment type="caution">
    <text evidence="1">The sequence shown here is derived from an EMBL/GenBank/DDBJ whole genome shotgun (WGS) entry which is preliminary data.</text>
</comment>
<reference evidence="2" key="1">
    <citation type="submission" date="2016-09" db="EMBL/GenBank/DDBJ databases">
        <authorList>
            <person name="Gulvik C.A."/>
        </authorList>
    </citation>
    <scope>NUCLEOTIDE SEQUENCE [LARGE SCALE GENOMIC DNA]</scope>
    <source>
        <strain evidence="2">LMG 26676</strain>
    </source>
</reference>
<dbReference type="AlphaFoldDB" id="A0A1E5HDQ5"/>
<organism evidence="1 2">
    <name type="scientific">Enterococcus ureilyticus</name>
    <dbReference type="NCBI Taxonomy" id="1131292"/>
    <lineage>
        <taxon>Bacteria</taxon>
        <taxon>Bacillati</taxon>
        <taxon>Bacillota</taxon>
        <taxon>Bacilli</taxon>
        <taxon>Lactobacillales</taxon>
        <taxon>Enterococcaceae</taxon>
        <taxon>Enterococcus</taxon>
    </lineage>
</organism>
<accession>A0A1E5HDQ5</accession>
<keyword evidence="2" id="KW-1185">Reference proteome</keyword>
<dbReference type="RefSeq" id="WP_069639702.1">
    <property type="nucleotide sequence ID" value="NZ_JAFBEZ010000019.1"/>
</dbReference>
<dbReference type="EMBL" id="MIKC01000010">
    <property type="protein sequence ID" value="OEG22935.1"/>
    <property type="molecule type" value="Genomic_DNA"/>
</dbReference>
<name>A0A1E5HDQ5_9ENTE</name>
<protein>
    <submittedName>
        <fullName evidence="1">Uncharacterized protein</fullName>
    </submittedName>
</protein>
<dbReference type="OrthoDB" id="2179319at2"/>